<name>A0AAN0PB73_ACISD</name>
<feature type="transmembrane region" description="Helical" evidence="11">
    <location>
        <begin position="6"/>
        <end position="24"/>
    </location>
</feature>
<comment type="similarity">
    <text evidence="8">Belongs to the ZipA family.</text>
</comment>
<dbReference type="InterPro" id="IPR011919">
    <property type="entry name" value="Cell_div_ZipA"/>
</dbReference>
<evidence type="ECO:0000256" key="4">
    <source>
        <dbReference type="ARBA" id="ARBA00022692"/>
    </source>
</evidence>
<dbReference type="RefSeq" id="WP_013198815.1">
    <property type="nucleotide sequence ID" value="NC_014259.1"/>
</dbReference>
<reference evidence="13 14" key="1">
    <citation type="journal article" date="2010" name="J. Bacteriol.">
        <title>Complete genome sequence of the diesel-degrading Acinetobacter sp. strain DR1.</title>
        <authorList>
            <person name="Jung J."/>
            <person name="Baek J.H."/>
            <person name="Park W."/>
        </authorList>
    </citation>
    <scope>NUCLEOTIDE SEQUENCE [LARGE SCALE GENOMIC DNA]</scope>
    <source>
        <strain evidence="14">JCM 16667 / KCTC 23045 / DR1</strain>
    </source>
</reference>
<dbReference type="GO" id="GO:0000917">
    <property type="term" value="P:division septum assembly"/>
    <property type="evidence" value="ECO:0007669"/>
    <property type="project" value="TreeGrafter"/>
</dbReference>
<keyword evidence="6 9" id="KW-0472">Membrane</keyword>
<dbReference type="AlphaFoldDB" id="A0AAN0PB73"/>
<evidence type="ECO:0000256" key="1">
    <source>
        <dbReference type="ARBA" id="ARBA00022475"/>
    </source>
</evidence>
<evidence type="ECO:0000256" key="5">
    <source>
        <dbReference type="ARBA" id="ARBA00022989"/>
    </source>
</evidence>
<evidence type="ECO:0000256" key="9">
    <source>
        <dbReference type="RuleBase" id="RU003613"/>
    </source>
</evidence>
<organism evidence="13 14">
    <name type="scientific">Acinetobacter oleivorans (strain JCM 16667 / KCTC 23045 / DR1)</name>
    <dbReference type="NCBI Taxonomy" id="436717"/>
    <lineage>
        <taxon>Bacteria</taxon>
        <taxon>Pseudomonadati</taxon>
        <taxon>Pseudomonadota</taxon>
        <taxon>Gammaproteobacteria</taxon>
        <taxon>Moraxellales</taxon>
        <taxon>Moraxellaceae</taxon>
        <taxon>Acinetobacter</taxon>
    </lineage>
</organism>
<dbReference type="Proteomes" id="UP000000392">
    <property type="component" value="Chromosome"/>
</dbReference>
<keyword evidence="2 9" id="KW-0997">Cell inner membrane</keyword>
<dbReference type="SMART" id="SM00771">
    <property type="entry name" value="ZipA_C"/>
    <property type="match status" value="1"/>
</dbReference>
<comment type="function">
    <text evidence="8">Essential cell division protein that stabilizes the FtsZ protofilaments by cross-linking them and that serves as a cytoplasmic membrane anchor for the Z ring. Also required for the recruitment to the septal ring of downstream cell division proteins.</text>
</comment>
<protein>
    <recommendedName>
        <fullName evidence="8">Cell division protein ZipA</fullName>
    </recommendedName>
</protein>
<evidence type="ECO:0000256" key="7">
    <source>
        <dbReference type="ARBA" id="ARBA00023306"/>
    </source>
</evidence>
<keyword evidence="4 9" id="KW-0812">Transmembrane</keyword>
<dbReference type="InterPro" id="IPR007449">
    <property type="entry name" value="ZipA_FtsZ-bd_C"/>
</dbReference>
<gene>
    <name evidence="13" type="ordered locus">AOLE_15670</name>
</gene>
<comment type="subcellular location">
    <subcellularLocation>
        <location evidence="9">Cell inner membrane</location>
        <topology evidence="9">Single-pass type I membrane protein</topology>
    </subcellularLocation>
</comment>
<dbReference type="Pfam" id="PF04354">
    <property type="entry name" value="ZipA_C"/>
    <property type="match status" value="1"/>
</dbReference>
<feature type="domain" description="ZipA C-terminal FtsZ-binding" evidence="12">
    <location>
        <begin position="206"/>
        <end position="337"/>
    </location>
</feature>
<evidence type="ECO:0000313" key="14">
    <source>
        <dbReference type="Proteomes" id="UP000000392"/>
    </source>
</evidence>
<evidence type="ECO:0000256" key="10">
    <source>
        <dbReference type="SAM" id="MobiDB-lite"/>
    </source>
</evidence>
<dbReference type="GeneID" id="9383563"/>
<dbReference type="EMBL" id="CP002080">
    <property type="protein sequence ID" value="ADI92021.1"/>
    <property type="molecule type" value="Genomic_DNA"/>
</dbReference>
<evidence type="ECO:0000256" key="6">
    <source>
        <dbReference type="ARBA" id="ARBA00023136"/>
    </source>
</evidence>
<dbReference type="SUPFAM" id="SSF64383">
    <property type="entry name" value="Cell-division protein ZipA, C-terminal domain"/>
    <property type="match status" value="1"/>
</dbReference>
<dbReference type="GO" id="GO:0032153">
    <property type="term" value="C:cell division site"/>
    <property type="evidence" value="ECO:0007669"/>
    <property type="project" value="TreeGrafter"/>
</dbReference>
<evidence type="ECO:0000256" key="2">
    <source>
        <dbReference type="ARBA" id="ARBA00022519"/>
    </source>
</evidence>
<dbReference type="KEGG" id="acd:AOLE_15670"/>
<accession>A0AAN0PB73</accession>
<dbReference type="GO" id="GO:0005886">
    <property type="term" value="C:plasma membrane"/>
    <property type="evidence" value="ECO:0007669"/>
    <property type="project" value="UniProtKB-SubCell"/>
</dbReference>
<evidence type="ECO:0000259" key="12">
    <source>
        <dbReference type="SMART" id="SM00771"/>
    </source>
</evidence>
<feature type="region of interest" description="Disordered" evidence="10">
    <location>
        <begin position="62"/>
        <end position="133"/>
    </location>
</feature>
<feature type="compositionally biased region" description="Low complexity" evidence="10">
    <location>
        <begin position="79"/>
        <end position="93"/>
    </location>
</feature>
<dbReference type="PANTHER" id="PTHR38685">
    <property type="entry name" value="CELL DIVISION PROTEIN ZIPA"/>
    <property type="match status" value="1"/>
</dbReference>
<keyword evidence="1 9" id="KW-1003">Cell membrane</keyword>
<evidence type="ECO:0000256" key="8">
    <source>
        <dbReference type="RuleBase" id="RU003612"/>
    </source>
</evidence>
<keyword evidence="3 8" id="KW-0132">Cell division</keyword>
<dbReference type="PANTHER" id="PTHR38685:SF1">
    <property type="entry name" value="CELL DIVISION PROTEIN ZIPA"/>
    <property type="match status" value="1"/>
</dbReference>
<keyword evidence="5 11" id="KW-1133">Transmembrane helix</keyword>
<evidence type="ECO:0000256" key="11">
    <source>
        <dbReference type="SAM" id="Phobius"/>
    </source>
</evidence>
<dbReference type="InterPro" id="IPR036765">
    <property type="entry name" value="ZipA_FtsZ-bd_C_sf"/>
</dbReference>
<dbReference type="Gene3D" id="3.30.1400.10">
    <property type="entry name" value="ZipA, C-terminal FtsZ-binding domain"/>
    <property type="match status" value="1"/>
</dbReference>
<sequence length="347" mass="38351">MEINTIIGIVVAIIIMLIGLKMILKKSNHAEPSLDSDLHINPDSNQPVIPRHVRDQLEQAEAERVSATSTERVEPTLNESASVETSTTKSTETLAVEPAQSISAESTQPAVENSSDQIKSEETVKSSTINTDSSAELVDTVSVKSEIEALSEEKLKSESEKTEPELSLNPNIETAEIAEFEGESNILDVHLHEQQRYDDESALAMAEQIIALNVYPNPRRALSGDKALKVLLKYGLRYGEMSCFHRYENTDEPSVLMFSVLRMTDNGPAGFDLETLSSEQVQGLAFFLALPNSKAVTGFDMMASIAGLIAREIDGKVYDENNLEFTPQLKEHWRHHVIDYRPAHATA</sequence>
<keyword evidence="7 8" id="KW-0131">Cell cycle</keyword>
<evidence type="ECO:0000256" key="3">
    <source>
        <dbReference type="ARBA" id="ARBA00022618"/>
    </source>
</evidence>
<proteinExistence type="inferred from homology"/>
<evidence type="ECO:0000313" key="13">
    <source>
        <dbReference type="EMBL" id="ADI92021.1"/>
    </source>
</evidence>
<feature type="compositionally biased region" description="Polar residues" evidence="10">
    <location>
        <begin position="100"/>
        <end position="117"/>
    </location>
</feature>